<feature type="transmembrane region" description="Helical" evidence="1">
    <location>
        <begin position="191"/>
        <end position="213"/>
    </location>
</feature>
<feature type="transmembrane region" description="Helical" evidence="1">
    <location>
        <begin position="157"/>
        <end position="179"/>
    </location>
</feature>
<feature type="transmembrane region" description="Helical" evidence="1">
    <location>
        <begin position="82"/>
        <end position="104"/>
    </location>
</feature>
<dbReference type="RefSeq" id="WP_118890077.1">
    <property type="nucleotide sequence ID" value="NZ_PHUT01000016.1"/>
</dbReference>
<evidence type="ECO:0000256" key="1">
    <source>
        <dbReference type="SAM" id="Phobius"/>
    </source>
</evidence>
<gene>
    <name evidence="2" type="ORF">D1B32_18300</name>
</gene>
<accession>A0A417YCC7</accession>
<dbReference type="OrthoDB" id="2455856at2"/>
<comment type="caution">
    <text evidence="2">The sequence shown here is derived from an EMBL/GenBank/DDBJ whole genome shotgun (WGS) entry which is preliminary data.</text>
</comment>
<feature type="transmembrane region" description="Helical" evidence="1">
    <location>
        <begin position="30"/>
        <end position="50"/>
    </location>
</feature>
<dbReference type="Proteomes" id="UP000285456">
    <property type="component" value="Unassembled WGS sequence"/>
</dbReference>
<feature type="transmembrane region" description="Helical" evidence="1">
    <location>
        <begin position="116"/>
        <end position="137"/>
    </location>
</feature>
<keyword evidence="1" id="KW-0812">Transmembrane</keyword>
<dbReference type="EMBL" id="QWEH01000015">
    <property type="protein sequence ID" value="RHW30265.1"/>
    <property type="molecule type" value="Genomic_DNA"/>
</dbReference>
<keyword evidence="1" id="KW-1133">Transmembrane helix</keyword>
<sequence>MTYRVHLFRLLFSMEDDLFRIKKAERIEQLWKVNVVLIVAAIAIYFWMAFLGLGTERISGIAVTLSDTAYETSKLWFILGRALYAILFAAFILFFPSLLFYLLTGIPYQKLVIMQQVVLVVMLMERLLWIPLVIFVGLNWQVSPLSLGIIASYITEIPWVILFFGAITLFQLWIIWFQVKYISAFSEMKQYVMAINVILLHFLGWCLTALIAMGDSYILGGWFG</sequence>
<keyword evidence="3" id="KW-1185">Reference proteome</keyword>
<keyword evidence="1" id="KW-0472">Membrane</keyword>
<name>A0A417YCC7_9BACI</name>
<protein>
    <recommendedName>
        <fullName evidence="4">Yip1 domain-containing protein</fullName>
    </recommendedName>
</protein>
<organism evidence="2 3">
    <name type="scientific">Oceanobacillus profundus</name>
    <dbReference type="NCBI Taxonomy" id="372463"/>
    <lineage>
        <taxon>Bacteria</taxon>
        <taxon>Bacillati</taxon>
        <taxon>Bacillota</taxon>
        <taxon>Bacilli</taxon>
        <taxon>Bacillales</taxon>
        <taxon>Bacillaceae</taxon>
        <taxon>Oceanobacillus</taxon>
    </lineage>
</organism>
<evidence type="ECO:0000313" key="2">
    <source>
        <dbReference type="EMBL" id="RHW30265.1"/>
    </source>
</evidence>
<evidence type="ECO:0000313" key="3">
    <source>
        <dbReference type="Proteomes" id="UP000285456"/>
    </source>
</evidence>
<proteinExistence type="predicted"/>
<reference evidence="2 3" key="1">
    <citation type="journal article" date="2007" name="Int. J. Syst. Evol. Microbiol.">
        <title>Oceanobacillus profundus sp. nov., isolated from a deep-sea sediment core.</title>
        <authorList>
            <person name="Kim Y.G."/>
            <person name="Choi D.H."/>
            <person name="Hyun S."/>
            <person name="Cho B.C."/>
        </authorList>
    </citation>
    <scope>NUCLEOTIDE SEQUENCE [LARGE SCALE GENOMIC DNA]</scope>
    <source>
        <strain evidence="2 3">DSM 18246</strain>
    </source>
</reference>
<evidence type="ECO:0008006" key="4">
    <source>
        <dbReference type="Google" id="ProtNLM"/>
    </source>
</evidence>
<dbReference type="AlphaFoldDB" id="A0A417YCC7"/>